<dbReference type="PANTHER" id="PTHR43301:SF3">
    <property type="entry name" value="ARABINAN ENDO-1,5-ALPHA-L-ARABINOSIDASE A-RELATED"/>
    <property type="match status" value="1"/>
</dbReference>
<accession>A0A938WPD6</accession>
<reference evidence="1 2" key="1">
    <citation type="journal article" date="2021" name="Sci. Rep.">
        <title>The distribution of antibiotic resistance genes in chicken gut microbiota commensals.</title>
        <authorList>
            <person name="Juricova H."/>
            <person name="Matiasovicova J."/>
            <person name="Kubasova T."/>
            <person name="Cejkova D."/>
            <person name="Rychlik I."/>
        </authorList>
    </citation>
    <scope>NUCLEOTIDE SEQUENCE [LARGE SCALE GENOMIC DNA]</scope>
    <source>
        <strain evidence="1 2">An819</strain>
    </source>
</reference>
<keyword evidence="2" id="KW-1185">Reference proteome</keyword>
<organism evidence="1 2">
    <name type="scientific">Marseilla massiliensis</name>
    <dbReference type="NCBI Taxonomy" id="1841864"/>
    <lineage>
        <taxon>Bacteria</taxon>
        <taxon>Pseudomonadati</taxon>
        <taxon>Bacteroidota</taxon>
        <taxon>Bacteroidia</taxon>
        <taxon>Bacteroidales</taxon>
        <taxon>Prevotellaceae</taxon>
        <taxon>Marseilla</taxon>
    </lineage>
</organism>
<keyword evidence="1" id="KW-0378">Hydrolase</keyword>
<comment type="caution">
    <text evidence="1">The sequence shown here is derived from an EMBL/GenBank/DDBJ whole genome shotgun (WGS) entry which is preliminary data.</text>
</comment>
<dbReference type="InterPro" id="IPR050727">
    <property type="entry name" value="GH43_arabinanases"/>
</dbReference>
<dbReference type="SUPFAM" id="SSF75005">
    <property type="entry name" value="Arabinanase/levansucrase/invertase"/>
    <property type="match status" value="1"/>
</dbReference>
<dbReference type="GO" id="GO:0016787">
    <property type="term" value="F:hydrolase activity"/>
    <property type="evidence" value="ECO:0007669"/>
    <property type="project" value="UniProtKB-KW"/>
</dbReference>
<proteinExistence type="predicted"/>
<dbReference type="CDD" id="cd08983">
    <property type="entry name" value="GH43_Bt3655-like"/>
    <property type="match status" value="1"/>
</dbReference>
<dbReference type="Gene3D" id="2.115.10.20">
    <property type="entry name" value="Glycosyl hydrolase domain, family 43"/>
    <property type="match status" value="2"/>
</dbReference>
<gene>
    <name evidence="1" type="ORF">H6B30_12395</name>
</gene>
<dbReference type="EMBL" id="JACJJL010000023">
    <property type="protein sequence ID" value="MBM6662541.1"/>
    <property type="molecule type" value="Genomic_DNA"/>
</dbReference>
<dbReference type="AlphaFoldDB" id="A0A938WPD6"/>
<dbReference type="Proteomes" id="UP000764045">
    <property type="component" value="Unassembled WGS sequence"/>
</dbReference>
<name>A0A938WPD6_9BACT</name>
<protein>
    <submittedName>
        <fullName evidence="1">Glycoside hydrolase family 43 protein</fullName>
    </submittedName>
</protein>
<sequence length="328" mass="37778">MGAYLMVYHKDDTHSLHMAISYDGHTFTAVNNNEPVIAGDTIAMQRGIRDPHIFRGPDGAFYLAMTDLHIYAKQAGFRQTEWERDGNKFGWGNNLGLVLMKSKDLINWTRANIRVDQLDPSLADIGCAWAPETCFDPVKKKLMVHFTMRHGKEKTKLYYFYINDDFNKPEGKPEVLFTYPKEGKEAIDGNMVYKDGTFHLFYCSHDGKTGVKQATSKSITGPWTFDDRLCDPEKIGCEAPSVYKLIGQDKWILMYDVYRANPMNFGFSETTDLETFKPLGRFDEGVMKRTNFDGQKHGAVTWLTKKEAKRLEEYWKKNQRDFPGKIKL</sequence>
<evidence type="ECO:0000313" key="1">
    <source>
        <dbReference type="EMBL" id="MBM6662541.1"/>
    </source>
</evidence>
<dbReference type="InterPro" id="IPR023296">
    <property type="entry name" value="Glyco_hydro_beta-prop_sf"/>
</dbReference>
<dbReference type="PANTHER" id="PTHR43301">
    <property type="entry name" value="ARABINAN ENDO-1,5-ALPHA-L-ARABINOSIDASE"/>
    <property type="match status" value="1"/>
</dbReference>
<evidence type="ECO:0000313" key="2">
    <source>
        <dbReference type="Proteomes" id="UP000764045"/>
    </source>
</evidence>